<evidence type="ECO:0000256" key="3">
    <source>
        <dbReference type="ARBA" id="ARBA00012328"/>
    </source>
</evidence>
<evidence type="ECO:0000256" key="1">
    <source>
        <dbReference type="ARBA" id="ARBA00004496"/>
    </source>
</evidence>
<dbReference type="GO" id="GO:0005737">
    <property type="term" value="C:cytoplasm"/>
    <property type="evidence" value="ECO:0007669"/>
    <property type="project" value="UniProtKB-SubCell"/>
</dbReference>
<dbReference type="InterPro" id="IPR006700">
    <property type="entry name" value="RsmE"/>
</dbReference>
<organism evidence="14 15">
    <name type="scientific">Ligilactobacillus ubinensis</name>
    <dbReference type="NCBI Taxonomy" id="2876789"/>
    <lineage>
        <taxon>Bacteria</taxon>
        <taxon>Bacillati</taxon>
        <taxon>Bacillota</taxon>
        <taxon>Bacilli</taxon>
        <taxon>Lactobacillales</taxon>
        <taxon>Lactobacillaceae</taxon>
        <taxon>Ligilactobacillus</taxon>
    </lineage>
</organism>
<dbReference type="GO" id="GO:0070042">
    <property type="term" value="F:rRNA (uridine-N3-)-methyltransferase activity"/>
    <property type="evidence" value="ECO:0007669"/>
    <property type="project" value="TreeGrafter"/>
</dbReference>
<feature type="domain" description="Ribosomal RNA small subunit methyltransferase E methyltransferase" evidence="13">
    <location>
        <begin position="72"/>
        <end position="241"/>
    </location>
</feature>
<evidence type="ECO:0000256" key="2">
    <source>
        <dbReference type="ARBA" id="ARBA00005528"/>
    </source>
</evidence>
<evidence type="ECO:0000256" key="7">
    <source>
        <dbReference type="ARBA" id="ARBA00022603"/>
    </source>
</evidence>
<dbReference type="PANTHER" id="PTHR30027">
    <property type="entry name" value="RIBOSOMAL RNA SMALL SUBUNIT METHYLTRANSFERASE E"/>
    <property type="match status" value="1"/>
</dbReference>
<evidence type="ECO:0000313" key="14">
    <source>
        <dbReference type="EMBL" id="MCP0887809.1"/>
    </source>
</evidence>
<comment type="function">
    <text evidence="10 12">Specifically methylates the N3 position of the uracil ring of uridine 1498 (m3U1498) in 16S rRNA. Acts on the fully assembled 30S ribosomal subunit.</text>
</comment>
<dbReference type="NCBIfam" id="TIGR00046">
    <property type="entry name" value="RsmE family RNA methyltransferase"/>
    <property type="match status" value="1"/>
</dbReference>
<proteinExistence type="inferred from homology"/>
<dbReference type="InterPro" id="IPR046886">
    <property type="entry name" value="RsmE_MTase_dom"/>
</dbReference>
<dbReference type="Pfam" id="PF04452">
    <property type="entry name" value="Methyltrans_RNA"/>
    <property type="match status" value="1"/>
</dbReference>
<reference evidence="14 15" key="1">
    <citation type="journal article" date="2023" name="Int. J. Syst. Evol. Microbiol.">
        <title>Ligilactobacillus ubinensis sp. nov., a novel species isolated from the wild ferment of a durian fruit (Durio zibethinus).</title>
        <authorList>
            <person name="Heng Y.C."/>
            <person name="Menon N."/>
            <person name="Chen B."/>
            <person name="Loo B.Z.L."/>
            <person name="Wong G.W.J."/>
            <person name="Lim A.C.H."/>
            <person name="Silvaraju S."/>
            <person name="Kittelmann S."/>
        </authorList>
    </citation>
    <scope>NUCLEOTIDE SEQUENCE [LARGE SCALE GENOMIC DNA]</scope>
    <source>
        <strain evidence="14 15">WILCCON 0076</strain>
    </source>
</reference>
<keyword evidence="7 12" id="KW-0489">Methyltransferase</keyword>
<dbReference type="EMBL" id="JAIULA010000026">
    <property type="protein sequence ID" value="MCP0887809.1"/>
    <property type="molecule type" value="Genomic_DNA"/>
</dbReference>
<evidence type="ECO:0000256" key="8">
    <source>
        <dbReference type="ARBA" id="ARBA00022679"/>
    </source>
</evidence>
<gene>
    <name evidence="14" type="ORF">LB941_10760</name>
</gene>
<comment type="similarity">
    <text evidence="2 12">Belongs to the RNA methyltransferase RsmE family.</text>
</comment>
<evidence type="ECO:0000256" key="6">
    <source>
        <dbReference type="ARBA" id="ARBA00022552"/>
    </source>
</evidence>
<evidence type="ECO:0000256" key="9">
    <source>
        <dbReference type="ARBA" id="ARBA00022691"/>
    </source>
</evidence>
<dbReference type="SUPFAM" id="SSF75217">
    <property type="entry name" value="alpha/beta knot"/>
    <property type="match status" value="1"/>
</dbReference>
<dbReference type="PANTHER" id="PTHR30027:SF3">
    <property type="entry name" value="16S RRNA (URACIL(1498)-N(3))-METHYLTRANSFERASE"/>
    <property type="match status" value="1"/>
</dbReference>
<keyword evidence="8 12" id="KW-0808">Transferase</keyword>
<dbReference type="InterPro" id="IPR029026">
    <property type="entry name" value="tRNA_m1G_MTases_N"/>
</dbReference>
<dbReference type="GO" id="GO:0070475">
    <property type="term" value="P:rRNA base methylation"/>
    <property type="evidence" value="ECO:0007669"/>
    <property type="project" value="TreeGrafter"/>
</dbReference>
<dbReference type="InterPro" id="IPR029028">
    <property type="entry name" value="Alpha/beta_knot_MTases"/>
</dbReference>
<keyword evidence="15" id="KW-1185">Reference proteome</keyword>
<comment type="caution">
    <text evidence="14">The sequence shown here is derived from an EMBL/GenBank/DDBJ whole genome shotgun (WGS) entry which is preliminary data.</text>
</comment>
<evidence type="ECO:0000256" key="11">
    <source>
        <dbReference type="ARBA" id="ARBA00047944"/>
    </source>
</evidence>
<protein>
    <recommendedName>
        <fullName evidence="4 12">Ribosomal RNA small subunit methyltransferase E</fullName>
        <ecNumber evidence="3 12">2.1.1.193</ecNumber>
    </recommendedName>
</protein>
<evidence type="ECO:0000256" key="5">
    <source>
        <dbReference type="ARBA" id="ARBA00022490"/>
    </source>
</evidence>
<dbReference type="PIRSF" id="PIRSF015601">
    <property type="entry name" value="MTase_slr0722"/>
    <property type="match status" value="1"/>
</dbReference>
<keyword evidence="6 12" id="KW-0698">rRNA processing</keyword>
<evidence type="ECO:0000313" key="15">
    <source>
        <dbReference type="Proteomes" id="UP001139006"/>
    </source>
</evidence>
<dbReference type="Proteomes" id="UP001139006">
    <property type="component" value="Unassembled WGS sequence"/>
</dbReference>
<name>A0A9X2FLE5_9LACO</name>
<dbReference type="AlphaFoldDB" id="A0A9X2FLE5"/>
<dbReference type="SUPFAM" id="SSF88697">
    <property type="entry name" value="PUA domain-like"/>
    <property type="match status" value="1"/>
</dbReference>
<sequence length="248" mass="27431">MQRYFLTTPLAAAELILPVEMYKHAITVLRMKIGTTFEVVTPDEVIHCMKLVAIKNKQAIAVEVKNYKNNVELPVDATIICGLPKGDKADFIVQKGTELGAKHFIFFESDYSIAKWDKKKVAKKLTRLSKIAQGAAEQSHRLVIPTVEYLEDLAQLIVPNATTCITAYEEEAKKGEASKFSKLVTNLKSKDKENIFAVFGPEGGISKQEIKILVDKGFIAVGLGPRIMRAETAPLYFLAALSFGLELA</sequence>
<dbReference type="EC" id="2.1.1.193" evidence="3 12"/>
<keyword evidence="9 12" id="KW-0949">S-adenosyl-L-methionine</keyword>
<evidence type="ECO:0000256" key="4">
    <source>
        <dbReference type="ARBA" id="ARBA00013673"/>
    </source>
</evidence>
<evidence type="ECO:0000259" key="13">
    <source>
        <dbReference type="Pfam" id="PF04452"/>
    </source>
</evidence>
<evidence type="ECO:0000256" key="12">
    <source>
        <dbReference type="PIRNR" id="PIRNR015601"/>
    </source>
</evidence>
<accession>A0A9X2FLE5</accession>
<dbReference type="InterPro" id="IPR015947">
    <property type="entry name" value="PUA-like_sf"/>
</dbReference>
<comment type="subcellular location">
    <subcellularLocation>
        <location evidence="1 12">Cytoplasm</location>
    </subcellularLocation>
</comment>
<comment type="catalytic activity">
    <reaction evidence="11 12">
        <text>uridine(1498) in 16S rRNA + S-adenosyl-L-methionine = N(3)-methyluridine(1498) in 16S rRNA + S-adenosyl-L-homocysteine + H(+)</text>
        <dbReference type="Rhea" id="RHEA:42920"/>
        <dbReference type="Rhea" id="RHEA-COMP:10283"/>
        <dbReference type="Rhea" id="RHEA-COMP:10284"/>
        <dbReference type="ChEBI" id="CHEBI:15378"/>
        <dbReference type="ChEBI" id="CHEBI:57856"/>
        <dbReference type="ChEBI" id="CHEBI:59789"/>
        <dbReference type="ChEBI" id="CHEBI:65315"/>
        <dbReference type="ChEBI" id="CHEBI:74502"/>
        <dbReference type="EC" id="2.1.1.193"/>
    </reaction>
</comment>
<dbReference type="RefSeq" id="WP_253361970.1">
    <property type="nucleotide sequence ID" value="NZ_JAIULA010000026.1"/>
</dbReference>
<dbReference type="CDD" id="cd18084">
    <property type="entry name" value="RsmE-like"/>
    <property type="match status" value="1"/>
</dbReference>
<dbReference type="NCBIfam" id="NF008691">
    <property type="entry name" value="PRK11713.1-4"/>
    <property type="match status" value="1"/>
</dbReference>
<keyword evidence="5 12" id="KW-0963">Cytoplasm</keyword>
<dbReference type="Gene3D" id="3.40.1280.10">
    <property type="match status" value="1"/>
</dbReference>
<evidence type="ECO:0000256" key="10">
    <source>
        <dbReference type="ARBA" id="ARBA00025699"/>
    </source>
</evidence>